<dbReference type="EMBL" id="JAOYOD010000001">
    <property type="protein sequence ID" value="MCV9389294.1"/>
    <property type="molecule type" value="Genomic_DNA"/>
</dbReference>
<dbReference type="SUPFAM" id="SSF55874">
    <property type="entry name" value="ATPase domain of HSP90 chaperone/DNA topoisomerase II/histidine kinase"/>
    <property type="match status" value="1"/>
</dbReference>
<dbReference type="SUPFAM" id="SSF47384">
    <property type="entry name" value="Homodimeric domain of signal transducing histidine kinase"/>
    <property type="match status" value="1"/>
</dbReference>
<keyword evidence="3 6" id="KW-0597">Phosphoprotein</keyword>
<dbReference type="Pfam" id="PF00072">
    <property type="entry name" value="Response_reg"/>
    <property type="match status" value="1"/>
</dbReference>
<dbReference type="SUPFAM" id="SSF52172">
    <property type="entry name" value="CheY-like"/>
    <property type="match status" value="1"/>
</dbReference>
<dbReference type="InterPro" id="IPR018060">
    <property type="entry name" value="HTH_AraC"/>
</dbReference>
<organism evidence="10 11">
    <name type="scientific">Reichenbachiella ulvae</name>
    <dbReference type="NCBI Taxonomy" id="2980104"/>
    <lineage>
        <taxon>Bacteria</taxon>
        <taxon>Pseudomonadati</taxon>
        <taxon>Bacteroidota</taxon>
        <taxon>Cytophagia</taxon>
        <taxon>Cytophagales</taxon>
        <taxon>Reichenbachiellaceae</taxon>
        <taxon>Reichenbachiella</taxon>
    </lineage>
</organism>
<dbReference type="Gene3D" id="1.10.287.130">
    <property type="match status" value="1"/>
</dbReference>
<dbReference type="Pfam" id="PF07494">
    <property type="entry name" value="Reg_prop"/>
    <property type="match status" value="4"/>
</dbReference>
<evidence type="ECO:0000313" key="10">
    <source>
        <dbReference type="EMBL" id="MCV9389294.1"/>
    </source>
</evidence>
<dbReference type="Gene3D" id="3.30.565.10">
    <property type="entry name" value="Histidine kinase-like ATPase, C-terminal domain"/>
    <property type="match status" value="1"/>
</dbReference>
<dbReference type="PANTHER" id="PTHR43547">
    <property type="entry name" value="TWO-COMPONENT HISTIDINE KINASE"/>
    <property type="match status" value="1"/>
</dbReference>
<comment type="catalytic activity">
    <reaction evidence="1">
        <text>ATP + protein L-histidine = ADP + protein N-phospho-L-histidine.</text>
        <dbReference type="EC" id="2.7.13.3"/>
    </reaction>
</comment>
<dbReference type="SMART" id="SM00388">
    <property type="entry name" value="HisKA"/>
    <property type="match status" value="1"/>
</dbReference>
<dbReference type="CDD" id="cd17574">
    <property type="entry name" value="REC_OmpR"/>
    <property type="match status" value="1"/>
</dbReference>
<feature type="domain" description="Histidine kinase" evidence="8">
    <location>
        <begin position="885"/>
        <end position="1122"/>
    </location>
</feature>
<evidence type="ECO:0000256" key="2">
    <source>
        <dbReference type="ARBA" id="ARBA00012438"/>
    </source>
</evidence>
<dbReference type="RefSeq" id="WP_264140217.1">
    <property type="nucleotide sequence ID" value="NZ_JAOYOD010000001.1"/>
</dbReference>
<dbReference type="InterPro" id="IPR036097">
    <property type="entry name" value="HisK_dim/P_sf"/>
</dbReference>
<dbReference type="InterPro" id="IPR015943">
    <property type="entry name" value="WD40/YVTN_repeat-like_dom_sf"/>
</dbReference>
<accession>A0ABT3D0F3</accession>
<dbReference type="SUPFAM" id="SSF63829">
    <property type="entry name" value="Calcium-dependent phosphotriesterase"/>
    <property type="match status" value="2"/>
</dbReference>
<feature type="domain" description="Response regulatory" evidence="9">
    <location>
        <begin position="1169"/>
        <end position="1284"/>
    </location>
</feature>
<dbReference type="SMART" id="SM00387">
    <property type="entry name" value="HATPase_c"/>
    <property type="match status" value="1"/>
</dbReference>
<dbReference type="PROSITE" id="PS01124">
    <property type="entry name" value="HTH_ARAC_FAMILY_2"/>
    <property type="match status" value="1"/>
</dbReference>
<evidence type="ECO:0000256" key="5">
    <source>
        <dbReference type="ARBA" id="ARBA00023163"/>
    </source>
</evidence>
<protein>
    <recommendedName>
        <fullName evidence="2">histidine kinase</fullName>
        <ecNumber evidence="2">2.7.13.3</ecNumber>
    </recommendedName>
</protein>
<dbReference type="CDD" id="cd00082">
    <property type="entry name" value="HisKA"/>
    <property type="match status" value="1"/>
</dbReference>
<feature type="domain" description="HTH araC/xylS-type" evidence="7">
    <location>
        <begin position="1316"/>
        <end position="1415"/>
    </location>
</feature>
<keyword evidence="5" id="KW-0804">Transcription</keyword>
<dbReference type="InterPro" id="IPR011006">
    <property type="entry name" value="CheY-like_superfamily"/>
</dbReference>
<dbReference type="InterPro" id="IPR011110">
    <property type="entry name" value="Reg_prop"/>
</dbReference>
<sequence>MKILTKWIGQVVMMVGLVVTSQAQHNLFQFRQFTIDQGLSHTDVLAIAQDSIGFIWIGSFAGLDRFDGYESKNYFNNYSKQRTGYINRVNDLCIADNKIWIGSEGGLEVFDIKLDDYLVLDKSSISLDSHFGASILKVAESENELYLGTASGLTIYRFDSGEKKLYPSEIRIPDELTKFFCHDIQIDQLGNVWVMAGTHLYVKHHEVNQFVQLNVLSKGETQNLEYARIGFNDKDELIAVSNEGIFVYPNQLTRNQRRIDVNGYKFDQAMMSRQLSVPANQVALFRDIEVDDRGGLWLGSNYGVLHLENFKAPNRYTLYNSSPSDQKNDLSSQSINCLLIDRSNVLWAGTYGGGVNYTDLNRKQFHLIAHDAHDAEHSLSGDYVRAIYEQEDGNIWVGSQDNGLDYFDFESNRFIHYRHDNNNPNGLSRNEVRALAMDDQQRLWVGTHGGVDILDKNRRQFDHIRRNPESPGTSLSNDVIFSIDIDVFGQVWAGSWGSGLNRIRYRGKGDHEVSWWDSKTMPHFLSSDQISFVLADPDEPEIFVSTKNGLNHIYLDQKGDIEKIKVYRSSENNPHSITSNFIWPIAKLNDSTLWVGTLGGGLNRITYYPKDKEGYKAKAFTMADGLPSNDVESILIDNENLWLGGKGLTYFQVEDQEIRNFDVNDGLQSNSFKVGAAHRGASGRFYFGGIAGLNYFYPDSIMLNQMKPDVVLTNLTINYQNAEIGNHDNAILRHPLYFSDKIDLAHDQKVFEIHFSPLHNANAQKCRFKYRLKGHDDQWLYTNAASRKATFSNLEPGEYFFEVFATNNDGVWGDRPATITVEVHAPWWGSWVAKLIYATMAFMVIAFIYYLRMRSLRLEKAYEMAQFEEKKSEEIHNLRMQFFTNISHEFKTPLTLIVSPLEQIMNGAVEGAQLNRFYQMMNKNAKKLLNLIDELMYFRKVESGVMKRQVTELNVGELVEDIASSFIDHAMIKDIDLYIQLGNRLQTLWLDRSMFEKILSNLLVNALKYTENGGRVQVKVFDNLKSFKPSFIHDYGLNTDLKFEDYIWINVIDNGMGMSKSVLDQIFDRYYRVSEAAVGKEPGSGLGLALVKSLVLLNNGVIKVFSEKGKGTEFLVGFLKGNEHLNQDEILVDGSEVKTNTSPIIKHELEVISQESQVSRSDHQVHREKILIVEDEAELRMFIRESLGAKYEVREAANGKEALESIRDFRPDVVVSDYSMPVMDGAQLCESLKEDLEYSHIPFIMLTAKTSEESKISGTQAGADAYLTKPFTIQLLELTIDNFVNSRKRLRELYVNDAFTEAKTLALNEREQEFMDQLNQIIQDNLSNPEFGVDFIAKMIGMSRTKLYNKTKDITGQALGELVRNTRLNKAAQMLVNEDLPIIDVMYRVGIQSSSNFTKVFKKKFGKTPSDFVAELKKRG</sequence>
<dbReference type="PRINTS" id="PR00344">
    <property type="entry name" value="BCTRLSENSOR"/>
</dbReference>
<keyword evidence="11" id="KW-1185">Reference proteome</keyword>
<dbReference type="InterPro" id="IPR009057">
    <property type="entry name" value="Homeodomain-like_sf"/>
</dbReference>
<dbReference type="Gene3D" id="2.130.10.10">
    <property type="entry name" value="YVTN repeat-like/Quinoprotein amine dehydrogenase"/>
    <property type="match status" value="2"/>
</dbReference>
<evidence type="ECO:0000256" key="3">
    <source>
        <dbReference type="ARBA" id="ARBA00022553"/>
    </source>
</evidence>
<dbReference type="PROSITE" id="PS50110">
    <property type="entry name" value="RESPONSE_REGULATORY"/>
    <property type="match status" value="1"/>
</dbReference>
<evidence type="ECO:0000256" key="4">
    <source>
        <dbReference type="ARBA" id="ARBA00023015"/>
    </source>
</evidence>
<dbReference type="SUPFAM" id="SSF46689">
    <property type="entry name" value="Homeodomain-like"/>
    <property type="match status" value="1"/>
</dbReference>
<evidence type="ECO:0000259" key="7">
    <source>
        <dbReference type="PROSITE" id="PS01124"/>
    </source>
</evidence>
<dbReference type="InterPro" id="IPR005467">
    <property type="entry name" value="His_kinase_dom"/>
</dbReference>
<dbReference type="InterPro" id="IPR003661">
    <property type="entry name" value="HisK_dim/P_dom"/>
</dbReference>
<proteinExistence type="predicted"/>
<dbReference type="InterPro" id="IPR013783">
    <property type="entry name" value="Ig-like_fold"/>
</dbReference>
<dbReference type="InterPro" id="IPR011123">
    <property type="entry name" value="Y_Y_Y"/>
</dbReference>
<dbReference type="Gene3D" id="1.10.10.60">
    <property type="entry name" value="Homeodomain-like"/>
    <property type="match status" value="1"/>
</dbReference>
<dbReference type="Pfam" id="PF12833">
    <property type="entry name" value="HTH_18"/>
    <property type="match status" value="1"/>
</dbReference>
<dbReference type="Gene3D" id="2.60.40.10">
    <property type="entry name" value="Immunoglobulins"/>
    <property type="match status" value="1"/>
</dbReference>
<name>A0ABT3D0F3_9BACT</name>
<dbReference type="Pfam" id="PF02518">
    <property type="entry name" value="HATPase_c"/>
    <property type="match status" value="1"/>
</dbReference>
<dbReference type="SMART" id="SM00342">
    <property type="entry name" value="HTH_ARAC"/>
    <property type="match status" value="1"/>
</dbReference>
<reference evidence="10 11" key="1">
    <citation type="submission" date="2022-10" db="EMBL/GenBank/DDBJ databases">
        <title>Comparative genomics and taxonomic characterization of three novel marine species of genus Reichenbachiella exhibiting antioxidant and polysaccharide degradation activities.</title>
        <authorList>
            <person name="Muhammad N."/>
            <person name="Lee Y.-J."/>
            <person name="Ko J."/>
            <person name="Kim S.-G."/>
        </authorList>
    </citation>
    <scope>NUCLEOTIDE SEQUENCE [LARGE SCALE GENOMIC DNA]</scope>
    <source>
        <strain evidence="10 11">ABR2-5</strain>
    </source>
</reference>
<dbReference type="InterPro" id="IPR004358">
    <property type="entry name" value="Sig_transdc_His_kin-like_C"/>
</dbReference>
<dbReference type="PROSITE" id="PS50109">
    <property type="entry name" value="HIS_KIN"/>
    <property type="match status" value="1"/>
</dbReference>
<comment type="caution">
    <text evidence="10">The sequence shown here is derived from an EMBL/GenBank/DDBJ whole genome shotgun (WGS) entry which is preliminary data.</text>
</comment>
<dbReference type="EC" id="2.7.13.3" evidence="2"/>
<dbReference type="InterPro" id="IPR036890">
    <property type="entry name" value="HATPase_C_sf"/>
</dbReference>
<dbReference type="SMART" id="SM00448">
    <property type="entry name" value="REC"/>
    <property type="match status" value="1"/>
</dbReference>
<evidence type="ECO:0000259" key="8">
    <source>
        <dbReference type="PROSITE" id="PS50109"/>
    </source>
</evidence>
<dbReference type="InterPro" id="IPR001789">
    <property type="entry name" value="Sig_transdc_resp-reg_receiver"/>
</dbReference>
<gene>
    <name evidence="10" type="ORF">N7U62_21695</name>
</gene>
<feature type="modified residue" description="4-aspartylphosphate" evidence="6">
    <location>
        <position position="1217"/>
    </location>
</feature>
<keyword evidence="4" id="KW-0805">Transcription regulation</keyword>
<evidence type="ECO:0000256" key="1">
    <source>
        <dbReference type="ARBA" id="ARBA00000085"/>
    </source>
</evidence>
<dbReference type="Pfam" id="PF07495">
    <property type="entry name" value="Y_Y_Y"/>
    <property type="match status" value="1"/>
</dbReference>
<dbReference type="InterPro" id="IPR003594">
    <property type="entry name" value="HATPase_dom"/>
</dbReference>
<evidence type="ECO:0000259" key="9">
    <source>
        <dbReference type="PROSITE" id="PS50110"/>
    </source>
</evidence>
<dbReference type="Gene3D" id="3.40.50.2300">
    <property type="match status" value="1"/>
</dbReference>
<evidence type="ECO:0000256" key="6">
    <source>
        <dbReference type="PROSITE-ProRule" id="PRU00169"/>
    </source>
</evidence>
<dbReference type="Proteomes" id="UP001300692">
    <property type="component" value="Unassembled WGS sequence"/>
</dbReference>
<dbReference type="PANTHER" id="PTHR43547:SF2">
    <property type="entry name" value="HYBRID SIGNAL TRANSDUCTION HISTIDINE KINASE C"/>
    <property type="match status" value="1"/>
</dbReference>
<dbReference type="Pfam" id="PF00512">
    <property type="entry name" value="HisKA"/>
    <property type="match status" value="1"/>
</dbReference>
<evidence type="ECO:0000313" key="11">
    <source>
        <dbReference type="Proteomes" id="UP001300692"/>
    </source>
</evidence>